<protein>
    <submittedName>
        <fullName evidence="1">Uncharacterized protein</fullName>
    </submittedName>
</protein>
<evidence type="ECO:0000313" key="2">
    <source>
        <dbReference type="Proteomes" id="UP000292003"/>
    </source>
</evidence>
<dbReference type="EMBL" id="SFCC01000003">
    <property type="protein sequence ID" value="RZQ64719.1"/>
    <property type="molecule type" value="Genomic_DNA"/>
</dbReference>
<dbReference type="Proteomes" id="UP000292003">
    <property type="component" value="Unassembled WGS sequence"/>
</dbReference>
<dbReference type="AlphaFoldDB" id="A0A4Q7JBP9"/>
<evidence type="ECO:0000313" key="1">
    <source>
        <dbReference type="EMBL" id="RZQ64719.1"/>
    </source>
</evidence>
<dbReference type="OrthoDB" id="3683366at2"/>
<dbReference type="RefSeq" id="WP_130474518.1">
    <property type="nucleotide sequence ID" value="NZ_SFCC01000003.1"/>
</dbReference>
<gene>
    <name evidence="1" type="ORF">EWH70_07455</name>
</gene>
<proteinExistence type="predicted"/>
<dbReference type="Gene3D" id="3.40.50.720">
    <property type="entry name" value="NAD(P)-binding Rossmann-like Domain"/>
    <property type="match status" value="1"/>
</dbReference>
<name>A0A4Q7JBP9_9PSEU</name>
<reference evidence="1 2" key="1">
    <citation type="submission" date="2019-02" db="EMBL/GenBank/DDBJ databases">
        <title>Draft genome sequence of Amycolatopsis sp. 8-3EHSu isolated from roots of Suaeda maritima.</title>
        <authorList>
            <person name="Duangmal K."/>
            <person name="Chantavorakit T."/>
        </authorList>
    </citation>
    <scope>NUCLEOTIDE SEQUENCE [LARGE SCALE GENOMIC DNA]</scope>
    <source>
        <strain evidence="1 2">8-3EHSu</strain>
    </source>
</reference>
<sequence>MISPGHHLYRTADGSWRYSAPGGRFVRVSGPEHLLHRVRDGGEVEPDEAEAFGQLVAALRARGVLEDPAPTALAPGGRVHVVGDNPVAEAVALAVAPHAEVSTGPVDEGAVAATDVLVSVADWLPDAHWQQVDRWCRDHGVAWHRCHAEDTGFAIGPFYLPGRTASYADTRGRRLAASPVADELLAQWAYLDSGPTPPVRWPRGGLPVALLIEDVLAHLAGEPVPSHGHQLVADPATARVTRHPVLPLPDLAAGPAR</sequence>
<organism evidence="1 2">
    <name type="scientific">Amycolatopsis suaedae</name>
    <dbReference type="NCBI Taxonomy" id="2510978"/>
    <lineage>
        <taxon>Bacteria</taxon>
        <taxon>Bacillati</taxon>
        <taxon>Actinomycetota</taxon>
        <taxon>Actinomycetes</taxon>
        <taxon>Pseudonocardiales</taxon>
        <taxon>Pseudonocardiaceae</taxon>
        <taxon>Amycolatopsis</taxon>
    </lineage>
</organism>
<comment type="caution">
    <text evidence="1">The sequence shown here is derived from an EMBL/GenBank/DDBJ whole genome shotgun (WGS) entry which is preliminary data.</text>
</comment>
<keyword evidence="2" id="KW-1185">Reference proteome</keyword>
<accession>A0A4Q7JBP9</accession>